<dbReference type="InterPro" id="IPR002052">
    <property type="entry name" value="DNA_methylase_N6_adenine_CS"/>
</dbReference>
<dbReference type="KEGG" id="cni:Calni_0297"/>
<dbReference type="SUPFAM" id="SSF53335">
    <property type="entry name" value="S-adenosyl-L-methionine-dependent methyltransferases"/>
    <property type="match status" value="1"/>
</dbReference>
<evidence type="ECO:0000256" key="5">
    <source>
        <dbReference type="ARBA" id="ARBA00048391"/>
    </source>
</evidence>
<dbReference type="HOGENOM" id="CLU_018398_3_2_0"/>
<dbReference type="GO" id="GO:0032259">
    <property type="term" value="P:methylation"/>
    <property type="evidence" value="ECO:0007669"/>
    <property type="project" value="UniProtKB-KW"/>
</dbReference>
<organism evidence="7 8">
    <name type="scientific">Calditerrivibrio nitroreducens (strain DSM 19672 / NBRC 101217 / Yu37-1)</name>
    <dbReference type="NCBI Taxonomy" id="768670"/>
    <lineage>
        <taxon>Bacteria</taxon>
        <taxon>Pseudomonadati</taxon>
        <taxon>Deferribacterota</taxon>
        <taxon>Deferribacteres</taxon>
        <taxon>Deferribacterales</taxon>
        <taxon>Calditerrivibrionaceae</taxon>
    </lineage>
</organism>
<dbReference type="PANTHER" id="PTHR18895:SF74">
    <property type="entry name" value="MTRF1L RELEASE FACTOR GLUTAMINE METHYLTRANSFERASE"/>
    <property type="match status" value="1"/>
</dbReference>
<dbReference type="Proteomes" id="UP000007039">
    <property type="component" value="Chromosome"/>
</dbReference>
<dbReference type="PROSITE" id="PS00092">
    <property type="entry name" value="N6_MTASE"/>
    <property type="match status" value="1"/>
</dbReference>
<dbReference type="InterPro" id="IPR004556">
    <property type="entry name" value="HemK-like"/>
</dbReference>
<dbReference type="GO" id="GO:0003676">
    <property type="term" value="F:nucleic acid binding"/>
    <property type="evidence" value="ECO:0007669"/>
    <property type="project" value="InterPro"/>
</dbReference>
<keyword evidence="8" id="KW-1185">Reference proteome</keyword>
<evidence type="ECO:0000313" key="7">
    <source>
        <dbReference type="EMBL" id="ADR18210.1"/>
    </source>
</evidence>
<dbReference type="InterPro" id="IPR029063">
    <property type="entry name" value="SAM-dependent_MTases_sf"/>
</dbReference>
<evidence type="ECO:0000256" key="3">
    <source>
        <dbReference type="ARBA" id="ARBA00022679"/>
    </source>
</evidence>
<gene>
    <name evidence="7" type="ordered locus">Calni_0297</name>
</gene>
<comment type="catalytic activity">
    <reaction evidence="5">
        <text>L-glutaminyl-[peptide chain release factor] + S-adenosyl-L-methionine = N(5)-methyl-L-glutaminyl-[peptide chain release factor] + S-adenosyl-L-homocysteine + H(+)</text>
        <dbReference type="Rhea" id="RHEA:42896"/>
        <dbReference type="Rhea" id="RHEA-COMP:10271"/>
        <dbReference type="Rhea" id="RHEA-COMP:10272"/>
        <dbReference type="ChEBI" id="CHEBI:15378"/>
        <dbReference type="ChEBI" id="CHEBI:30011"/>
        <dbReference type="ChEBI" id="CHEBI:57856"/>
        <dbReference type="ChEBI" id="CHEBI:59789"/>
        <dbReference type="ChEBI" id="CHEBI:61891"/>
        <dbReference type="EC" id="2.1.1.297"/>
    </reaction>
</comment>
<dbReference type="InterPro" id="IPR019874">
    <property type="entry name" value="RF_methyltr_PrmC"/>
</dbReference>
<evidence type="ECO:0000313" key="8">
    <source>
        <dbReference type="Proteomes" id="UP000007039"/>
    </source>
</evidence>
<name>E4TJV9_CALNY</name>
<reference evidence="7 8" key="2">
    <citation type="journal article" date="2011" name="Stand. Genomic Sci.">
        <title>Complete genome sequence of Calditerrivibrio nitroreducens type strain (Yu37-1).</title>
        <authorList>
            <person name="Pitluck S."/>
            <person name="Sikorski J."/>
            <person name="Zeytun A."/>
            <person name="Lapidus A."/>
            <person name="Nolan M."/>
            <person name="Lucas S."/>
            <person name="Hammon N."/>
            <person name="Deshpande S."/>
            <person name="Cheng J.F."/>
            <person name="Tapia R."/>
            <person name="Han C."/>
            <person name="Goodwin L."/>
            <person name="Liolios K."/>
            <person name="Pagani I."/>
            <person name="Ivanova N."/>
            <person name="Mavromatis K."/>
            <person name="Pati A."/>
            <person name="Chen A."/>
            <person name="Palaniappan K."/>
            <person name="Hauser L."/>
            <person name="Chang Y.J."/>
            <person name="Jeffries C.D."/>
            <person name="Detter J.C."/>
            <person name="Brambilla E."/>
            <person name="Djao O.D."/>
            <person name="Rohde M."/>
            <person name="Spring S."/>
            <person name="Goker M."/>
            <person name="Woyke T."/>
            <person name="Bristow J."/>
            <person name="Eisen J.A."/>
            <person name="Markowitz V."/>
            <person name="Hugenholtz P."/>
            <person name="Kyrpides N.C."/>
            <person name="Klenk H.P."/>
            <person name="Land M."/>
        </authorList>
    </citation>
    <scope>NUCLEOTIDE SEQUENCE [LARGE SCALE GENOMIC DNA]</scope>
    <source>
        <strain evidence="8">DSM 19672 / NBRC 101217 / Yu37-1</strain>
    </source>
</reference>
<dbReference type="NCBIfam" id="TIGR03534">
    <property type="entry name" value="RF_mod_PrmC"/>
    <property type="match status" value="1"/>
</dbReference>
<dbReference type="EC" id="2.1.1.297" evidence="1"/>
<evidence type="ECO:0000256" key="1">
    <source>
        <dbReference type="ARBA" id="ARBA00012771"/>
    </source>
</evidence>
<sequence length="275" mass="31687" precursor="true">MKSFDGEVLASEILSELSRFLPLYQAREFVSYLLGVDYKDLHNHLSRKIELRGYKKFIVRKVFEGYPVSYVTKSREFFGYEFYVDERVLIPRHETEILVEEALKIDIKKPKVLDICTGSGVILATYLLKKGDATGLGVDISLPALEVAMINLRKYNLLDRACLVCLDAVSDLDSVKISEFDIILCNPPYISKSEKLSNSVLYEPHNALFAEDDGYYFYKKLLRILYKSCKEDTIIFFEIGDGMSEELKKIFSGKEISFIEDYAGKKRVLRWINSK</sequence>
<dbReference type="Pfam" id="PF05175">
    <property type="entry name" value="MTS"/>
    <property type="match status" value="1"/>
</dbReference>
<dbReference type="InterPro" id="IPR050320">
    <property type="entry name" value="N5-glutamine_MTase"/>
</dbReference>
<keyword evidence="2 7" id="KW-0489">Methyltransferase</keyword>
<dbReference type="EMBL" id="CP002347">
    <property type="protein sequence ID" value="ADR18210.1"/>
    <property type="molecule type" value="Genomic_DNA"/>
</dbReference>
<dbReference type="NCBIfam" id="TIGR00536">
    <property type="entry name" value="hemK_fam"/>
    <property type="match status" value="1"/>
</dbReference>
<reference key="1">
    <citation type="submission" date="2010-11" db="EMBL/GenBank/DDBJ databases">
        <title>The complete genome of chromosome of Calditerrivibrio nitroreducens DSM 19672.</title>
        <authorList>
            <consortium name="US DOE Joint Genome Institute (JGI-PGF)"/>
            <person name="Lucas S."/>
            <person name="Copeland A."/>
            <person name="Lapidus A."/>
            <person name="Bruce D."/>
            <person name="Goodwin L."/>
            <person name="Pitluck S."/>
            <person name="Kyrpides N."/>
            <person name="Mavromatis K."/>
            <person name="Ivanova N."/>
            <person name="Mikhailova N."/>
            <person name="Zeytun A."/>
            <person name="Brettin T."/>
            <person name="Detter J.C."/>
            <person name="Tapia R."/>
            <person name="Han C."/>
            <person name="Land M."/>
            <person name="Hauser L."/>
            <person name="Markowitz V."/>
            <person name="Cheng J.-F."/>
            <person name="Hugenholtz P."/>
            <person name="Woyke T."/>
            <person name="Wu D."/>
            <person name="Spring S."/>
            <person name="Schroeder M."/>
            <person name="Brambilla E."/>
            <person name="Klenk H.-P."/>
            <person name="Eisen J.A."/>
        </authorList>
    </citation>
    <scope>NUCLEOTIDE SEQUENCE [LARGE SCALE GENOMIC DNA]</scope>
    <source>
        <strain>DSM 19672</strain>
    </source>
</reference>
<feature type="domain" description="Methyltransferase small" evidence="6">
    <location>
        <begin position="95"/>
        <end position="194"/>
    </location>
</feature>
<accession>E4TJV9</accession>
<dbReference type="STRING" id="768670.Calni_0297"/>
<dbReference type="RefSeq" id="WP_013450426.1">
    <property type="nucleotide sequence ID" value="NC_014758.1"/>
</dbReference>
<evidence type="ECO:0000256" key="2">
    <source>
        <dbReference type="ARBA" id="ARBA00022603"/>
    </source>
</evidence>
<dbReference type="CDD" id="cd02440">
    <property type="entry name" value="AdoMet_MTases"/>
    <property type="match status" value="1"/>
</dbReference>
<dbReference type="eggNOG" id="COG2890">
    <property type="taxonomic scope" value="Bacteria"/>
</dbReference>
<dbReference type="GO" id="GO:0102559">
    <property type="term" value="F:peptide chain release factor N(5)-glutamine methyltransferase activity"/>
    <property type="evidence" value="ECO:0007669"/>
    <property type="project" value="UniProtKB-EC"/>
</dbReference>
<dbReference type="PANTHER" id="PTHR18895">
    <property type="entry name" value="HEMK METHYLTRANSFERASE"/>
    <property type="match status" value="1"/>
</dbReference>
<dbReference type="InterPro" id="IPR007848">
    <property type="entry name" value="Small_mtfrase_dom"/>
</dbReference>
<proteinExistence type="predicted"/>
<evidence type="ECO:0000256" key="4">
    <source>
        <dbReference type="ARBA" id="ARBA00022691"/>
    </source>
</evidence>
<keyword evidence="4" id="KW-0949">S-adenosyl-L-methionine</keyword>
<keyword evidence="3 7" id="KW-0808">Transferase</keyword>
<dbReference type="Gene3D" id="1.10.8.10">
    <property type="entry name" value="DNA helicase RuvA subunit, C-terminal domain"/>
    <property type="match status" value="1"/>
</dbReference>
<evidence type="ECO:0000259" key="6">
    <source>
        <dbReference type="Pfam" id="PF05175"/>
    </source>
</evidence>
<dbReference type="OrthoDB" id="9800643at2"/>
<protein>
    <recommendedName>
        <fullName evidence="1">peptide chain release factor N(5)-glutamine methyltransferase</fullName>
        <ecNumber evidence="1">2.1.1.297</ecNumber>
    </recommendedName>
</protein>
<dbReference type="Gene3D" id="3.40.50.150">
    <property type="entry name" value="Vaccinia Virus protein VP39"/>
    <property type="match status" value="1"/>
</dbReference>
<dbReference type="AlphaFoldDB" id="E4TJV9"/>